<evidence type="ECO:0000313" key="3">
    <source>
        <dbReference type="Proteomes" id="UP000270216"/>
    </source>
</evidence>
<dbReference type="InterPro" id="IPR057700">
    <property type="entry name" value="DUF7940"/>
</dbReference>
<reference evidence="2 3" key="1">
    <citation type="submission" date="2018-12" db="EMBL/GenBank/DDBJ databases">
        <title>Whole genome sequence of a Pandoraea apista isolate from a patient with cystic fibrosis.</title>
        <authorList>
            <person name="Kenna D.T."/>
            <person name="Turton J.F."/>
        </authorList>
    </citation>
    <scope>NUCLEOTIDE SEQUENCE [LARGE SCALE GENOMIC DNA]</scope>
    <source>
        <strain evidence="2 3">Pa13324</strain>
    </source>
</reference>
<keyword evidence="1" id="KW-0812">Transmembrane</keyword>
<dbReference type="RefSeq" id="WP_107337310.1">
    <property type="nucleotide sequence ID" value="NZ_PYYA01000001.1"/>
</dbReference>
<comment type="caution">
    <text evidence="2">The sequence shown here is derived from an EMBL/GenBank/DDBJ whole genome shotgun (WGS) entry which is preliminary data.</text>
</comment>
<feature type="transmembrane region" description="Helical" evidence="1">
    <location>
        <begin position="20"/>
        <end position="43"/>
    </location>
</feature>
<sequence length="87" mass="9585">MKWRIGLADGWQHLHKRGTVIFSAAVGAIAPLAEVARQTWGFIPDDLKEYLPTSLKQAISISILCLTFIALRYTGMRRSGGENANGQ</sequence>
<protein>
    <recommendedName>
        <fullName evidence="4">Holin</fullName>
    </recommendedName>
</protein>
<keyword evidence="3" id="KW-1185">Reference proteome</keyword>
<feature type="transmembrane region" description="Helical" evidence="1">
    <location>
        <begin position="55"/>
        <end position="73"/>
    </location>
</feature>
<name>A0ABX9ZTQ2_9BURK</name>
<accession>A0ABX9ZTQ2</accession>
<evidence type="ECO:0000313" key="2">
    <source>
        <dbReference type="EMBL" id="RSK84690.1"/>
    </source>
</evidence>
<dbReference type="Pfam" id="PF25612">
    <property type="entry name" value="DUF7940"/>
    <property type="match status" value="1"/>
</dbReference>
<keyword evidence="1" id="KW-0472">Membrane</keyword>
<organism evidence="2 3">
    <name type="scientific">Pandoraea apista</name>
    <dbReference type="NCBI Taxonomy" id="93218"/>
    <lineage>
        <taxon>Bacteria</taxon>
        <taxon>Pseudomonadati</taxon>
        <taxon>Pseudomonadota</taxon>
        <taxon>Betaproteobacteria</taxon>
        <taxon>Burkholderiales</taxon>
        <taxon>Burkholderiaceae</taxon>
        <taxon>Pandoraea</taxon>
    </lineage>
</organism>
<evidence type="ECO:0008006" key="4">
    <source>
        <dbReference type="Google" id="ProtNLM"/>
    </source>
</evidence>
<dbReference type="Proteomes" id="UP000270216">
    <property type="component" value="Unassembled WGS sequence"/>
</dbReference>
<proteinExistence type="predicted"/>
<evidence type="ECO:0000256" key="1">
    <source>
        <dbReference type="SAM" id="Phobius"/>
    </source>
</evidence>
<dbReference type="EMBL" id="RWHX01000005">
    <property type="protein sequence ID" value="RSK84690.1"/>
    <property type="molecule type" value="Genomic_DNA"/>
</dbReference>
<gene>
    <name evidence="2" type="ORF">EJE83_04640</name>
</gene>
<keyword evidence="1" id="KW-1133">Transmembrane helix</keyword>